<name>A0A8S5TXE5_9CAUD</name>
<dbReference type="EMBL" id="BK015954">
    <property type="protein sequence ID" value="DAF86865.1"/>
    <property type="molecule type" value="Genomic_DNA"/>
</dbReference>
<organism evidence="1">
    <name type="scientific">Siphoviridae sp. ctUi914</name>
    <dbReference type="NCBI Taxonomy" id="2825529"/>
    <lineage>
        <taxon>Viruses</taxon>
        <taxon>Duplodnaviria</taxon>
        <taxon>Heunggongvirae</taxon>
        <taxon>Uroviricota</taxon>
        <taxon>Caudoviricetes</taxon>
    </lineage>
</organism>
<evidence type="ECO:0000313" key="1">
    <source>
        <dbReference type="EMBL" id="DAF86865.1"/>
    </source>
</evidence>
<sequence>MISRITGSVTVRAVPCRGSMSSTPPTARSVTLRPSVWTARSSCRRQFSCSSRRKEEVV</sequence>
<accession>A0A8S5TXE5</accession>
<proteinExistence type="predicted"/>
<reference evidence="1" key="1">
    <citation type="journal article" date="2021" name="Proc. Natl. Acad. Sci. U.S.A.">
        <title>A Catalog of Tens of Thousands of Viruses from Human Metagenomes Reveals Hidden Associations with Chronic Diseases.</title>
        <authorList>
            <person name="Tisza M.J."/>
            <person name="Buck C.B."/>
        </authorList>
    </citation>
    <scope>NUCLEOTIDE SEQUENCE</scope>
    <source>
        <strain evidence="1">CtUi914</strain>
    </source>
</reference>
<protein>
    <submittedName>
        <fullName evidence="1">Uncharacterized protein</fullName>
    </submittedName>
</protein>